<dbReference type="InterPro" id="IPR050721">
    <property type="entry name" value="Trk_Ktr_HKT_K-transport"/>
</dbReference>
<proteinExistence type="predicted"/>
<dbReference type="InterPro" id="IPR006037">
    <property type="entry name" value="RCK_C"/>
</dbReference>
<evidence type="ECO:0000259" key="8">
    <source>
        <dbReference type="PROSITE" id="PS51202"/>
    </source>
</evidence>
<evidence type="ECO:0000256" key="3">
    <source>
        <dbReference type="ARBA" id="ARBA00022538"/>
    </source>
</evidence>
<dbReference type="RefSeq" id="WP_282010244.1">
    <property type="nucleotide sequence ID" value="NZ_OX336137.1"/>
</dbReference>
<accession>A0ABM9HAU5</accession>
<organism evidence="9 10">
    <name type="scientific">Nitrospina watsonii</name>
    <dbReference type="NCBI Taxonomy" id="1323948"/>
    <lineage>
        <taxon>Bacteria</taxon>
        <taxon>Pseudomonadati</taxon>
        <taxon>Nitrospinota/Tectimicrobiota group</taxon>
        <taxon>Nitrospinota</taxon>
        <taxon>Nitrospinia</taxon>
        <taxon>Nitrospinales</taxon>
        <taxon>Nitrospinaceae</taxon>
        <taxon>Nitrospina</taxon>
    </lineage>
</organism>
<dbReference type="PROSITE" id="PS51201">
    <property type="entry name" value="RCK_N"/>
    <property type="match status" value="2"/>
</dbReference>
<dbReference type="NCBIfam" id="NF007031">
    <property type="entry name" value="PRK09496.1-2"/>
    <property type="match status" value="1"/>
</dbReference>
<gene>
    <name evidence="9" type="ORF">NSPWAT_0435</name>
</gene>
<dbReference type="NCBIfam" id="NF007032">
    <property type="entry name" value="PRK09496.1-4"/>
    <property type="match status" value="1"/>
</dbReference>
<feature type="domain" description="RCK C-terminal" evidence="8">
    <location>
        <begin position="141"/>
        <end position="225"/>
    </location>
</feature>
<dbReference type="NCBIfam" id="NF007039">
    <property type="entry name" value="PRK09496.3-2"/>
    <property type="match status" value="1"/>
</dbReference>
<sequence length="454" mass="49594">MKILIVGAGIVGFNLAQELSHEGHDISIIDENSERIKSISEKLDVLAIHGNGCIPSTLVKAQIRGADMVISVTDKDEINLMVCFLGQKFGIPKRFARLRNVELTGASKVFSPQELFVDYAINPGEIVVDSLLKIIKTPSSINVAEFAGGQILLRGFEIAEDAPLVGKTIKEIRSVAEMNSFMVVALVRDGNLHVPKFEDAVQAGDKAYIVIDNEFLPLALPMFNKKVEEIHKVIMYGANAISINLARELHKFVHDISIIEPNHEQASTAADTLENTVILHGNGTDPHLFNDINMKDADLFLALSDNDEMNILSALLAKKHGAKRAAVITNDPDYMPILDSIGMDISINPRLITVSAILKHLRKGEVLNVHKLADGEAEVMEILVHPKSGAVGKRINQLRMPTEAIIGAIVRKGEMIVPAGATEIEGEDTLILATLPQCLEKVEKIFSQKTGFFS</sequence>
<dbReference type="SUPFAM" id="SSF116726">
    <property type="entry name" value="TrkA C-terminal domain-like"/>
    <property type="match status" value="2"/>
</dbReference>
<evidence type="ECO:0000259" key="7">
    <source>
        <dbReference type="PROSITE" id="PS51201"/>
    </source>
</evidence>
<dbReference type="SUPFAM" id="SSF51735">
    <property type="entry name" value="NAD(P)-binding Rossmann-fold domains"/>
    <property type="match status" value="2"/>
</dbReference>
<evidence type="ECO:0000256" key="5">
    <source>
        <dbReference type="ARBA" id="ARBA00023027"/>
    </source>
</evidence>
<dbReference type="Pfam" id="PF02080">
    <property type="entry name" value="TrkA_C"/>
    <property type="match status" value="2"/>
</dbReference>
<evidence type="ECO:0000256" key="2">
    <source>
        <dbReference type="ARBA" id="ARBA00022448"/>
    </source>
</evidence>
<name>A0ABM9HAU5_9BACT</name>
<evidence type="ECO:0000256" key="1">
    <source>
        <dbReference type="ARBA" id="ARBA00017378"/>
    </source>
</evidence>
<reference evidence="9 10" key="1">
    <citation type="submission" date="2022-09" db="EMBL/GenBank/DDBJ databases">
        <authorList>
            <person name="Kop L."/>
        </authorList>
    </citation>
    <scope>NUCLEOTIDE SEQUENCE [LARGE SCALE GENOMIC DNA]</scope>
    <source>
        <strain evidence="9 10">347</strain>
    </source>
</reference>
<keyword evidence="2" id="KW-0813">Transport</keyword>
<evidence type="ECO:0000256" key="6">
    <source>
        <dbReference type="ARBA" id="ARBA00023065"/>
    </source>
</evidence>
<dbReference type="PRINTS" id="PR00335">
    <property type="entry name" value="KUPTAKETRKA"/>
</dbReference>
<dbReference type="PROSITE" id="PS51202">
    <property type="entry name" value="RCK_C"/>
    <property type="match status" value="2"/>
</dbReference>
<protein>
    <recommendedName>
        <fullName evidence="1">Trk system potassium uptake protein TrkA</fullName>
    </recommendedName>
</protein>
<dbReference type="PANTHER" id="PTHR43833">
    <property type="entry name" value="POTASSIUM CHANNEL PROTEIN 2-RELATED-RELATED"/>
    <property type="match status" value="1"/>
</dbReference>
<keyword evidence="6" id="KW-0406">Ion transport</keyword>
<keyword evidence="10" id="KW-1185">Reference proteome</keyword>
<keyword evidence="5" id="KW-0520">NAD</keyword>
<keyword evidence="4" id="KW-0630">Potassium</keyword>
<dbReference type="InterPro" id="IPR003148">
    <property type="entry name" value="RCK_N"/>
</dbReference>
<dbReference type="InterPro" id="IPR036291">
    <property type="entry name" value="NAD(P)-bd_dom_sf"/>
</dbReference>
<feature type="domain" description="RCK N-terminal" evidence="7">
    <location>
        <begin position="1"/>
        <end position="121"/>
    </location>
</feature>
<dbReference type="InterPro" id="IPR006036">
    <property type="entry name" value="K_uptake_TrkA"/>
</dbReference>
<evidence type="ECO:0000313" key="9">
    <source>
        <dbReference type="EMBL" id="CAI2717294.1"/>
    </source>
</evidence>
<dbReference type="Gene3D" id="3.40.50.720">
    <property type="entry name" value="NAD(P)-binding Rossmann-like Domain"/>
    <property type="match status" value="2"/>
</dbReference>
<dbReference type="Gene3D" id="3.30.70.1450">
    <property type="entry name" value="Regulator of K+ conductance, C-terminal domain"/>
    <property type="match status" value="2"/>
</dbReference>
<evidence type="ECO:0000313" key="10">
    <source>
        <dbReference type="Proteomes" id="UP001157733"/>
    </source>
</evidence>
<evidence type="ECO:0000256" key="4">
    <source>
        <dbReference type="ARBA" id="ARBA00022958"/>
    </source>
</evidence>
<feature type="domain" description="RCK C-terminal" evidence="8">
    <location>
        <begin position="367"/>
        <end position="448"/>
    </location>
</feature>
<dbReference type="EMBL" id="OX336137">
    <property type="protein sequence ID" value="CAI2717294.1"/>
    <property type="molecule type" value="Genomic_DNA"/>
</dbReference>
<keyword evidence="3" id="KW-0633">Potassium transport</keyword>
<dbReference type="Pfam" id="PF02254">
    <property type="entry name" value="TrkA_N"/>
    <property type="match status" value="2"/>
</dbReference>
<dbReference type="InterPro" id="IPR036721">
    <property type="entry name" value="RCK_C_sf"/>
</dbReference>
<dbReference type="Proteomes" id="UP001157733">
    <property type="component" value="Chromosome"/>
</dbReference>
<feature type="domain" description="RCK N-terminal" evidence="7">
    <location>
        <begin position="229"/>
        <end position="347"/>
    </location>
</feature>
<dbReference type="PANTHER" id="PTHR43833:SF5">
    <property type="entry name" value="TRK SYSTEM POTASSIUM UPTAKE PROTEIN TRKA"/>
    <property type="match status" value="1"/>
</dbReference>